<dbReference type="Proteomes" id="UP001652620">
    <property type="component" value="Chromosome 1"/>
</dbReference>
<dbReference type="SMART" id="SM00700">
    <property type="entry name" value="JHBP"/>
    <property type="match status" value="1"/>
</dbReference>
<evidence type="ECO:0000256" key="1">
    <source>
        <dbReference type="SAM" id="SignalP"/>
    </source>
</evidence>
<dbReference type="InterPro" id="IPR038606">
    <property type="entry name" value="To_sf"/>
</dbReference>
<gene>
    <name evidence="3" type="primary">LOC105232427</name>
</gene>
<reference evidence="2" key="1">
    <citation type="submission" date="2025-05" db="UniProtKB">
        <authorList>
            <consortium name="RefSeq"/>
        </authorList>
    </citation>
    <scope>NUCLEOTIDE SEQUENCE [LARGE SCALE GENOMIC DNA]</scope>
</reference>
<dbReference type="PANTHER" id="PTHR11008">
    <property type="entry name" value="PROTEIN TAKEOUT-LIKE PROTEIN"/>
    <property type="match status" value="1"/>
</dbReference>
<feature type="chain" id="PRO_5045114250" evidence="1">
    <location>
        <begin position="23"/>
        <end position="269"/>
    </location>
</feature>
<dbReference type="Gene3D" id="3.15.10.30">
    <property type="entry name" value="Haemolymph juvenile hormone binding protein"/>
    <property type="match status" value="1"/>
</dbReference>
<keyword evidence="2" id="KW-1185">Reference proteome</keyword>
<evidence type="ECO:0000313" key="2">
    <source>
        <dbReference type="Proteomes" id="UP001652620"/>
    </source>
</evidence>
<sequence length="269" mass="30821">MKMLRASLLLILLVCLNGWCAAQIELSAELPQLPDFKPVTELPADIPTCEQSDININECIKRAFQKITPRLKDGIKELNIPPMDPFIIERNNIEVRSGFATGRVQVRNVRIFGISDSVVQSVDHRMDGDKVSMGLVTQVPRLYLEGNYKADMMINEVKMTPKGYFNVTMTDLVLSSQSEGELYERDGHTYLRLTKFNFEPEIGDMQIYASNLVPDPALNAVILDFVNQYWRQVYKIMLPQTRSTWEPMFLKVMNSFFAAIPFDLFIKKN</sequence>
<dbReference type="InParanoid" id="A0A6I9VMC7"/>
<organism evidence="2 3">
    <name type="scientific">Bactrocera dorsalis</name>
    <name type="common">Oriental fruit fly</name>
    <name type="synonym">Dacus dorsalis</name>
    <dbReference type="NCBI Taxonomy" id="27457"/>
    <lineage>
        <taxon>Eukaryota</taxon>
        <taxon>Metazoa</taxon>
        <taxon>Ecdysozoa</taxon>
        <taxon>Arthropoda</taxon>
        <taxon>Hexapoda</taxon>
        <taxon>Insecta</taxon>
        <taxon>Pterygota</taxon>
        <taxon>Neoptera</taxon>
        <taxon>Endopterygota</taxon>
        <taxon>Diptera</taxon>
        <taxon>Brachycera</taxon>
        <taxon>Muscomorpha</taxon>
        <taxon>Tephritoidea</taxon>
        <taxon>Tephritidae</taxon>
        <taxon>Bactrocera</taxon>
        <taxon>Bactrocera</taxon>
    </lineage>
</organism>
<dbReference type="Pfam" id="PF06585">
    <property type="entry name" value="JHBP"/>
    <property type="match status" value="1"/>
</dbReference>
<accession>A0A6I9VMC7</accession>
<dbReference type="OrthoDB" id="8196554at2759"/>
<feature type="signal peptide" evidence="1">
    <location>
        <begin position="1"/>
        <end position="22"/>
    </location>
</feature>
<name>A0A6I9VMC7_BACDO</name>
<keyword evidence="1" id="KW-0732">Signal</keyword>
<dbReference type="AlphaFoldDB" id="A0A6I9VMC7"/>
<dbReference type="PANTHER" id="PTHR11008:SF18">
    <property type="entry name" value="BCDNA.GH05536-RELATED"/>
    <property type="match status" value="1"/>
</dbReference>
<protein>
    <submittedName>
        <fullName evidence="3">Uncharacterized protein LOC105232427</fullName>
    </submittedName>
</protein>
<dbReference type="GO" id="GO:0005615">
    <property type="term" value="C:extracellular space"/>
    <property type="evidence" value="ECO:0007669"/>
    <property type="project" value="TreeGrafter"/>
</dbReference>
<dbReference type="KEGG" id="bdr:105232427"/>
<dbReference type="FunCoup" id="A0A6I9VMC7">
    <property type="interactions" value="41"/>
</dbReference>
<dbReference type="GeneID" id="105232427"/>
<reference evidence="3" key="2">
    <citation type="submission" date="2025-08" db="UniProtKB">
        <authorList>
            <consortium name="RefSeq"/>
        </authorList>
    </citation>
    <scope>IDENTIFICATION</scope>
    <source>
        <tissue evidence="3">Adult</tissue>
    </source>
</reference>
<dbReference type="GO" id="GO:0007623">
    <property type="term" value="P:circadian rhythm"/>
    <property type="evidence" value="ECO:0007669"/>
    <property type="project" value="UniProtKB-ARBA"/>
</dbReference>
<evidence type="ECO:0000313" key="3">
    <source>
        <dbReference type="RefSeq" id="XP_011212403.2"/>
    </source>
</evidence>
<dbReference type="RefSeq" id="XP_011212403.2">
    <property type="nucleotide sequence ID" value="XM_011214101.3"/>
</dbReference>
<dbReference type="InterPro" id="IPR010562">
    <property type="entry name" value="Haemolymph_juvenile_hormone-bd"/>
</dbReference>
<proteinExistence type="predicted"/>